<dbReference type="RefSeq" id="WP_129190127.1">
    <property type="nucleotide sequence ID" value="NZ_CP035493.1"/>
</dbReference>
<evidence type="ECO:0000256" key="1">
    <source>
        <dbReference type="ARBA" id="ARBA00001966"/>
    </source>
</evidence>
<dbReference type="AlphaFoldDB" id="A0A4P6F654"/>
<dbReference type="InterPro" id="IPR058240">
    <property type="entry name" value="rSAM_sf"/>
</dbReference>
<keyword evidence="3" id="KW-0949">S-adenosyl-L-methionine</keyword>
<dbReference type="SFLD" id="SFLDS00029">
    <property type="entry name" value="Radical_SAM"/>
    <property type="match status" value="1"/>
</dbReference>
<evidence type="ECO:0000313" key="7">
    <source>
        <dbReference type="EMBL" id="QAY71440.1"/>
    </source>
</evidence>
<dbReference type="GO" id="GO:0051539">
    <property type="term" value="F:4 iron, 4 sulfur cluster binding"/>
    <property type="evidence" value="ECO:0007669"/>
    <property type="project" value="UniProtKB-KW"/>
</dbReference>
<keyword evidence="8" id="KW-1185">Reference proteome</keyword>
<dbReference type="InterPro" id="IPR013785">
    <property type="entry name" value="Aldolase_TIM"/>
</dbReference>
<keyword evidence="4" id="KW-0479">Metal-binding</keyword>
<dbReference type="GO" id="GO:0004748">
    <property type="term" value="F:ribonucleoside-diphosphate reductase activity, thioredoxin disulfide as acceptor"/>
    <property type="evidence" value="ECO:0007669"/>
    <property type="project" value="TreeGrafter"/>
</dbReference>
<dbReference type="OrthoDB" id="9782387at2"/>
<dbReference type="Pfam" id="PF13353">
    <property type="entry name" value="Fer4_12"/>
    <property type="match status" value="1"/>
</dbReference>
<gene>
    <name evidence="7" type="ORF">ET471_16545</name>
</gene>
<name>A0A4P6F654_9MICO</name>
<comment type="cofactor">
    <cofactor evidence="1">
        <name>[4Fe-4S] cluster</name>
        <dbReference type="ChEBI" id="CHEBI:49883"/>
    </cofactor>
</comment>
<dbReference type="EMBL" id="CP035493">
    <property type="protein sequence ID" value="QAY71440.1"/>
    <property type="molecule type" value="Genomic_DNA"/>
</dbReference>
<dbReference type="PANTHER" id="PTHR30352">
    <property type="entry name" value="PYRUVATE FORMATE-LYASE-ACTIVATING ENZYME"/>
    <property type="match status" value="1"/>
</dbReference>
<evidence type="ECO:0000256" key="6">
    <source>
        <dbReference type="ARBA" id="ARBA00023014"/>
    </source>
</evidence>
<evidence type="ECO:0000313" key="8">
    <source>
        <dbReference type="Proteomes" id="UP000292118"/>
    </source>
</evidence>
<keyword evidence="2" id="KW-0004">4Fe-4S</keyword>
<keyword evidence="5" id="KW-0408">Iron</keyword>
<dbReference type="Proteomes" id="UP000292118">
    <property type="component" value="Chromosome"/>
</dbReference>
<dbReference type="InterPro" id="IPR007197">
    <property type="entry name" value="rSAM"/>
</dbReference>
<evidence type="ECO:0000256" key="3">
    <source>
        <dbReference type="ARBA" id="ARBA00022691"/>
    </source>
</evidence>
<accession>A0A4P6F654</accession>
<proteinExistence type="predicted"/>
<dbReference type="InterPro" id="IPR034457">
    <property type="entry name" value="Organic_radical-activating"/>
</dbReference>
<dbReference type="PANTHER" id="PTHR30352:SF2">
    <property type="entry name" value="ANAEROBIC RIBONUCLEOSIDE-TRIPHOSPHATE REDUCTASE-ACTIVATING PROTEIN"/>
    <property type="match status" value="1"/>
</dbReference>
<evidence type="ECO:0000256" key="5">
    <source>
        <dbReference type="ARBA" id="ARBA00023004"/>
    </source>
</evidence>
<dbReference type="SUPFAM" id="SSF102114">
    <property type="entry name" value="Radical SAM enzymes"/>
    <property type="match status" value="1"/>
</dbReference>
<dbReference type="KEGG" id="xya:ET471_16545"/>
<keyword evidence="6" id="KW-0411">Iron-sulfur</keyword>
<dbReference type="Gene3D" id="3.20.20.70">
    <property type="entry name" value="Aldolase class I"/>
    <property type="match status" value="1"/>
</dbReference>
<protein>
    <submittedName>
        <fullName evidence="7">Radical SAM protein</fullName>
    </submittedName>
</protein>
<evidence type="ECO:0000256" key="4">
    <source>
        <dbReference type="ARBA" id="ARBA00022723"/>
    </source>
</evidence>
<sequence length="209" mass="21890">MTATLRLSRTLSPVTALGPGRRVGLWVQGCTIGCAGCASQDTWDAGGGDEVSVPGLAALLAARVDAEGLDGLTVTGGEPLQQAQAVTAVLRLVRAAHPELDVLVFTGYAAAAARRRAPELFAVADAVVAGPYRRDRPSDHPLLASANQTLELLTARALTRYAGLRPRIQVGADDDDLWLLGLPEPGDLDRVREALAARGIHLEGASWES</sequence>
<evidence type="ECO:0000256" key="2">
    <source>
        <dbReference type="ARBA" id="ARBA00022485"/>
    </source>
</evidence>
<dbReference type="GO" id="GO:0046872">
    <property type="term" value="F:metal ion binding"/>
    <property type="evidence" value="ECO:0007669"/>
    <property type="project" value="UniProtKB-KW"/>
</dbReference>
<organism evidence="7 8">
    <name type="scientific">Xylanimonas protaetiae</name>
    <dbReference type="NCBI Taxonomy" id="2509457"/>
    <lineage>
        <taxon>Bacteria</taxon>
        <taxon>Bacillati</taxon>
        <taxon>Actinomycetota</taxon>
        <taxon>Actinomycetes</taxon>
        <taxon>Micrococcales</taxon>
        <taxon>Promicromonosporaceae</taxon>
        <taxon>Xylanimonas</taxon>
    </lineage>
</organism>
<reference evidence="7 8" key="1">
    <citation type="submission" date="2019-01" db="EMBL/GenBank/DDBJ databases">
        <title>Genome sequencing of strain FW10M-9.</title>
        <authorList>
            <person name="Heo J."/>
            <person name="Kim S.-J."/>
            <person name="Kim J.-S."/>
            <person name="Hong S.-B."/>
            <person name="Kwon S.-W."/>
        </authorList>
    </citation>
    <scope>NUCLEOTIDE SEQUENCE [LARGE SCALE GENOMIC DNA]</scope>
    <source>
        <strain evidence="7 8">FW10M-9</strain>
    </source>
</reference>